<name>J7LCT5_NOCAA</name>
<dbReference type="Proteomes" id="UP000003779">
    <property type="component" value="Chromosome"/>
</dbReference>
<dbReference type="STRING" id="1205910.B005_2545"/>
<dbReference type="KEGG" id="nal:B005_2545"/>
<feature type="compositionally biased region" description="Polar residues" evidence="1">
    <location>
        <begin position="11"/>
        <end position="22"/>
    </location>
</feature>
<sequence>MFPSLPRTRPSHTPASNTTSENIVPKGHLGLFRGGFGHHHAG</sequence>
<evidence type="ECO:0000313" key="3">
    <source>
        <dbReference type="Proteomes" id="UP000003779"/>
    </source>
</evidence>
<reference evidence="3" key="2">
    <citation type="submission" date="2012-08" db="EMBL/GenBank/DDBJ databases">
        <title>Whole-genome sequence of Nocardiopsis alba strain ATCC BAA-2165 associated with honeybees.</title>
        <authorList>
            <person name="Qiao J."/>
            <person name="Chen L."/>
            <person name="Li Y."/>
            <person name="Wang J."/>
            <person name="Zhang W."/>
            <person name="Chen S."/>
        </authorList>
    </citation>
    <scope>NUCLEOTIDE SEQUENCE [LARGE SCALE GENOMIC DNA]</scope>
    <source>
        <strain evidence="3">ATCC BAA-2165 / BE74</strain>
    </source>
</reference>
<organism evidence="2 3">
    <name type="scientific">Nocardiopsis alba (strain ATCC BAA-2165 / BE74)</name>
    <dbReference type="NCBI Taxonomy" id="1205910"/>
    <lineage>
        <taxon>Bacteria</taxon>
        <taxon>Bacillati</taxon>
        <taxon>Actinomycetota</taxon>
        <taxon>Actinomycetes</taxon>
        <taxon>Streptosporangiales</taxon>
        <taxon>Nocardiopsidaceae</taxon>
        <taxon>Nocardiopsis</taxon>
    </lineage>
</organism>
<evidence type="ECO:0000256" key="1">
    <source>
        <dbReference type="SAM" id="MobiDB-lite"/>
    </source>
</evidence>
<dbReference type="AlphaFoldDB" id="J7LCT5"/>
<dbReference type="HOGENOM" id="CLU_3254757_0_0_11"/>
<gene>
    <name evidence="2" type="ordered locus">B005_2545</name>
</gene>
<reference evidence="2 3" key="1">
    <citation type="journal article" date="2012" name="J. Bacteriol.">
        <title>Whole-Genome Sequence of Nocardiopsis alba Strain ATCC BAA-2165, Associated with Honeybees.</title>
        <authorList>
            <person name="Qiao J."/>
            <person name="Chen L."/>
            <person name="Li Y."/>
            <person name="Wang J."/>
            <person name="Zhang W."/>
            <person name="Chen S."/>
        </authorList>
    </citation>
    <scope>NUCLEOTIDE SEQUENCE [LARGE SCALE GENOMIC DNA]</scope>
    <source>
        <strain evidence="3">ATCC BAA-2165 / BE74</strain>
    </source>
</reference>
<accession>J7LCT5</accession>
<dbReference type="EMBL" id="CP003788">
    <property type="protein sequence ID" value="AFR10511.1"/>
    <property type="molecule type" value="Genomic_DNA"/>
</dbReference>
<evidence type="ECO:0000313" key="2">
    <source>
        <dbReference type="EMBL" id="AFR10511.1"/>
    </source>
</evidence>
<proteinExistence type="predicted"/>
<feature type="region of interest" description="Disordered" evidence="1">
    <location>
        <begin position="1"/>
        <end position="42"/>
    </location>
</feature>
<protein>
    <submittedName>
        <fullName evidence="2">Uncharacterized protein</fullName>
    </submittedName>
</protein>